<keyword evidence="17" id="KW-0472">Membrane</keyword>
<dbReference type="Gene3D" id="3.30.565.10">
    <property type="entry name" value="Histidine kinase-like ATPase, C-terminal domain"/>
    <property type="match status" value="1"/>
</dbReference>
<evidence type="ECO:0000256" key="7">
    <source>
        <dbReference type="ARBA" id="ARBA00022490"/>
    </source>
</evidence>
<evidence type="ECO:0000256" key="16">
    <source>
        <dbReference type="SAM" id="MobiDB-lite"/>
    </source>
</evidence>
<keyword evidence="7" id="KW-0963">Cytoplasm</keyword>
<evidence type="ECO:0000256" key="8">
    <source>
        <dbReference type="ARBA" id="ARBA00022679"/>
    </source>
</evidence>
<evidence type="ECO:0000313" key="19">
    <source>
        <dbReference type="EMBL" id="NUW45305.1"/>
    </source>
</evidence>
<keyword evidence="10 19" id="KW-0418">Kinase</keyword>
<evidence type="ECO:0000256" key="2">
    <source>
        <dbReference type="ARBA" id="ARBA00001966"/>
    </source>
</evidence>
<organism evidence="19 20">
    <name type="scientific">Nonomuraea rhodomycinica</name>
    <dbReference type="NCBI Taxonomy" id="1712872"/>
    <lineage>
        <taxon>Bacteria</taxon>
        <taxon>Bacillati</taxon>
        <taxon>Actinomycetota</taxon>
        <taxon>Actinomycetes</taxon>
        <taxon>Streptosporangiales</taxon>
        <taxon>Streptosporangiaceae</taxon>
        <taxon>Nonomuraea</taxon>
    </lineage>
</organism>
<name>A0A7Y6MFS0_9ACTN</name>
<dbReference type="EMBL" id="JABWGO010000011">
    <property type="protein sequence ID" value="NUW45305.1"/>
    <property type="molecule type" value="Genomic_DNA"/>
</dbReference>
<feature type="transmembrane region" description="Helical" evidence="17">
    <location>
        <begin position="106"/>
        <end position="124"/>
    </location>
</feature>
<evidence type="ECO:0000256" key="13">
    <source>
        <dbReference type="ARBA" id="ARBA00023014"/>
    </source>
</evidence>
<evidence type="ECO:0000256" key="4">
    <source>
        <dbReference type="ARBA" id="ARBA00012438"/>
    </source>
</evidence>
<keyword evidence="6" id="KW-0004">4Fe-4S</keyword>
<evidence type="ECO:0000256" key="17">
    <source>
        <dbReference type="SAM" id="Phobius"/>
    </source>
</evidence>
<keyword evidence="11" id="KW-0408">Iron</keyword>
<dbReference type="InterPro" id="IPR036890">
    <property type="entry name" value="HATPase_C_sf"/>
</dbReference>
<evidence type="ECO:0000256" key="11">
    <source>
        <dbReference type="ARBA" id="ARBA00023004"/>
    </source>
</evidence>
<evidence type="ECO:0000256" key="9">
    <source>
        <dbReference type="ARBA" id="ARBA00022723"/>
    </source>
</evidence>
<protein>
    <recommendedName>
        <fullName evidence="5">Oxygen sensor histidine kinase NreB</fullName>
        <ecNumber evidence="4">2.7.13.3</ecNumber>
    </recommendedName>
    <alternativeName>
        <fullName evidence="15">Nitrogen regulation protein B</fullName>
    </alternativeName>
</protein>
<dbReference type="PRINTS" id="PR00344">
    <property type="entry name" value="BCTRLSENSOR"/>
</dbReference>
<evidence type="ECO:0000256" key="3">
    <source>
        <dbReference type="ARBA" id="ARBA00004496"/>
    </source>
</evidence>
<dbReference type="Gene3D" id="1.20.5.1930">
    <property type="match status" value="1"/>
</dbReference>
<keyword evidence="17" id="KW-0812">Transmembrane</keyword>
<accession>A0A7Y6MFS0</accession>
<dbReference type="InterPro" id="IPR011712">
    <property type="entry name" value="Sig_transdc_His_kin_sub3_dim/P"/>
</dbReference>
<evidence type="ECO:0000256" key="12">
    <source>
        <dbReference type="ARBA" id="ARBA00023012"/>
    </source>
</evidence>
<feature type="region of interest" description="Disordered" evidence="16">
    <location>
        <begin position="429"/>
        <end position="464"/>
    </location>
</feature>
<feature type="domain" description="Histidine kinase" evidence="18">
    <location>
        <begin position="342"/>
        <end position="429"/>
    </location>
</feature>
<dbReference type="InterPro" id="IPR050482">
    <property type="entry name" value="Sensor_HK_TwoCompSys"/>
</dbReference>
<dbReference type="EC" id="2.7.13.3" evidence="4"/>
<sequence>MSARKGPEGRARLVHVALAYGLLVVSTVAAALTGGAAPTGDAALAGGSEGAQTMGHGAISSGGADNVVIAVAPWLASVPWPVAAGLTALWLAPLPWSHARRHDRPALAAAHYAGFLALAGVLAARHPAFTLLASAGYPLAVALLPTRLVIAGMTFTAAVIVAAQAGARDPAGLLTVIAGIAVPLVAAGWYVSAESDRRRRLIGELRAALAENADLHARLLGQARHAGVLDERQRVAGEIHDTVAQDLVALIGQLDAADRADLAGHDTDRRRRLARASELARRGLSETRRAVSALRPGPLEDSRLPDAIGCLADDWNRAARAELTFELTGTPVALAPGVEDTLLRVAQESLANVARHAEATRAVLTLSYADDTVLLDVRDDGAGFDPQTATDGFGLDGMRRRVRGVGGTLEVESEPGAGTAVAVTVPALPATTGHAMRTGDETGGGAGDKAGEGERAGGEAWSEA</sequence>
<dbReference type="InterPro" id="IPR003594">
    <property type="entry name" value="HATPase_dom"/>
</dbReference>
<keyword evidence="8" id="KW-0808">Transferase</keyword>
<dbReference type="PROSITE" id="PS50109">
    <property type="entry name" value="HIS_KIN"/>
    <property type="match status" value="1"/>
</dbReference>
<dbReference type="AlphaFoldDB" id="A0A7Y6MFS0"/>
<feature type="transmembrane region" description="Helical" evidence="17">
    <location>
        <begin position="74"/>
        <end position="94"/>
    </location>
</feature>
<dbReference type="InterPro" id="IPR005467">
    <property type="entry name" value="His_kinase_dom"/>
</dbReference>
<feature type="transmembrane region" description="Helical" evidence="17">
    <location>
        <begin position="173"/>
        <end position="191"/>
    </location>
</feature>
<dbReference type="GO" id="GO:0046983">
    <property type="term" value="F:protein dimerization activity"/>
    <property type="evidence" value="ECO:0007669"/>
    <property type="project" value="InterPro"/>
</dbReference>
<keyword evidence="13" id="KW-0411">Iron-sulfur</keyword>
<evidence type="ECO:0000256" key="6">
    <source>
        <dbReference type="ARBA" id="ARBA00022485"/>
    </source>
</evidence>
<dbReference type="PANTHER" id="PTHR24421:SF62">
    <property type="entry name" value="SENSORY TRANSDUCTION HISTIDINE KINASE"/>
    <property type="match status" value="1"/>
</dbReference>
<comment type="caution">
    <text evidence="19">The sequence shown here is derived from an EMBL/GenBank/DDBJ whole genome shotgun (WGS) entry which is preliminary data.</text>
</comment>
<dbReference type="CDD" id="cd16917">
    <property type="entry name" value="HATPase_UhpB-NarQ-NarX-like"/>
    <property type="match status" value="1"/>
</dbReference>
<keyword evidence="9" id="KW-0479">Metal-binding</keyword>
<dbReference type="RefSeq" id="WP_175604773.1">
    <property type="nucleotide sequence ID" value="NZ_JABWGO010000011.1"/>
</dbReference>
<dbReference type="GO" id="GO:0016020">
    <property type="term" value="C:membrane"/>
    <property type="evidence" value="ECO:0007669"/>
    <property type="project" value="InterPro"/>
</dbReference>
<evidence type="ECO:0000259" key="18">
    <source>
        <dbReference type="PROSITE" id="PS50109"/>
    </source>
</evidence>
<evidence type="ECO:0000256" key="15">
    <source>
        <dbReference type="ARBA" id="ARBA00030800"/>
    </source>
</evidence>
<evidence type="ECO:0000256" key="5">
    <source>
        <dbReference type="ARBA" id="ARBA00017322"/>
    </source>
</evidence>
<feature type="transmembrane region" description="Helical" evidence="17">
    <location>
        <begin position="12"/>
        <end position="32"/>
    </location>
</feature>
<comment type="subcellular location">
    <subcellularLocation>
        <location evidence="3">Cytoplasm</location>
    </subcellularLocation>
</comment>
<dbReference type="GO" id="GO:0046872">
    <property type="term" value="F:metal ion binding"/>
    <property type="evidence" value="ECO:0007669"/>
    <property type="project" value="UniProtKB-KW"/>
</dbReference>
<reference evidence="19 20" key="1">
    <citation type="submission" date="2020-06" db="EMBL/GenBank/DDBJ databases">
        <authorList>
            <person name="Chanama M."/>
        </authorList>
    </citation>
    <scope>NUCLEOTIDE SEQUENCE [LARGE SCALE GENOMIC DNA]</scope>
    <source>
        <strain evidence="19 20">TBRC6557</strain>
    </source>
</reference>
<dbReference type="Proteomes" id="UP000546126">
    <property type="component" value="Unassembled WGS sequence"/>
</dbReference>
<comment type="function">
    <text evidence="14">Member of the two-component regulatory system NreB/NreC involved in the control of dissimilatory nitrate/nitrite reduction in response to oxygen. NreB functions as a direct oxygen sensor histidine kinase which is autophosphorylated, in the absence of oxygen, probably at the conserved histidine residue, and transfers its phosphate group probably to a conserved aspartate residue of NreC. NreB/NreC activates the expression of the nitrate (narGHJI) and nitrite (nir) reductase operons, as well as the putative nitrate transporter gene narT.</text>
</comment>
<dbReference type="Pfam" id="PF02518">
    <property type="entry name" value="HATPase_c"/>
    <property type="match status" value="1"/>
</dbReference>
<dbReference type="SMART" id="SM00387">
    <property type="entry name" value="HATPase_c"/>
    <property type="match status" value="1"/>
</dbReference>
<dbReference type="InterPro" id="IPR004358">
    <property type="entry name" value="Sig_transdc_His_kin-like_C"/>
</dbReference>
<keyword evidence="17" id="KW-1133">Transmembrane helix</keyword>
<keyword evidence="20" id="KW-1185">Reference proteome</keyword>
<evidence type="ECO:0000256" key="1">
    <source>
        <dbReference type="ARBA" id="ARBA00000085"/>
    </source>
</evidence>
<dbReference type="GO" id="GO:0005737">
    <property type="term" value="C:cytoplasm"/>
    <property type="evidence" value="ECO:0007669"/>
    <property type="project" value="UniProtKB-SubCell"/>
</dbReference>
<dbReference type="GO" id="GO:0051539">
    <property type="term" value="F:4 iron, 4 sulfur cluster binding"/>
    <property type="evidence" value="ECO:0007669"/>
    <property type="project" value="UniProtKB-KW"/>
</dbReference>
<feature type="transmembrane region" description="Helical" evidence="17">
    <location>
        <begin position="136"/>
        <end position="161"/>
    </location>
</feature>
<evidence type="ECO:0000256" key="14">
    <source>
        <dbReference type="ARBA" id="ARBA00024827"/>
    </source>
</evidence>
<keyword evidence="12" id="KW-0902">Two-component regulatory system</keyword>
<dbReference type="Pfam" id="PF07730">
    <property type="entry name" value="HisKA_3"/>
    <property type="match status" value="1"/>
</dbReference>
<dbReference type="PANTHER" id="PTHR24421">
    <property type="entry name" value="NITRATE/NITRITE SENSOR PROTEIN NARX-RELATED"/>
    <property type="match status" value="1"/>
</dbReference>
<dbReference type="SUPFAM" id="SSF55874">
    <property type="entry name" value="ATPase domain of HSP90 chaperone/DNA topoisomerase II/histidine kinase"/>
    <property type="match status" value="1"/>
</dbReference>
<evidence type="ECO:0000256" key="10">
    <source>
        <dbReference type="ARBA" id="ARBA00022777"/>
    </source>
</evidence>
<gene>
    <name evidence="19" type="ORF">HT134_35060</name>
</gene>
<comment type="cofactor">
    <cofactor evidence="2">
        <name>[4Fe-4S] cluster</name>
        <dbReference type="ChEBI" id="CHEBI:49883"/>
    </cofactor>
</comment>
<proteinExistence type="predicted"/>
<dbReference type="GO" id="GO:0000155">
    <property type="term" value="F:phosphorelay sensor kinase activity"/>
    <property type="evidence" value="ECO:0007669"/>
    <property type="project" value="InterPro"/>
</dbReference>
<comment type="catalytic activity">
    <reaction evidence="1">
        <text>ATP + protein L-histidine = ADP + protein N-phospho-L-histidine.</text>
        <dbReference type="EC" id="2.7.13.3"/>
    </reaction>
</comment>
<evidence type="ECO:0000313" key="20">
    <source>
        <dbReference type="Proteomes" id="UP000546126"/>
    </source>
</evidence>